<dbReference type="Pfam" id="PF05678">
    <property type="entry name" value="VQ"/>
    <property type="match status" value="1"/>
</dbReference>
<organism evidence="6">
    <name type="scientific">Nymphaea colorata</name>
    <name type="common">pocket water lily</name>
    <dbReference type="NCBI Taxonomy" id="210225"/>
    <lineage>
        <taxon>Eukaryota</taxon>
        <taxon>Viridiplantae</taxon>
        <taxon>Streptophyta</taxon>
        <taxon>Embryophyta</taxon>
        <taxon>Tracheophyta</taxon>
        <taxon>Spermatophyta</taxon>
        <taxon>Magnoliopsida</taxon>
        <taxon>Nymphaeales</taxon>
        <taxon>Nymphaeaceae</taxon>
        <taxon>Nymphaea</taxon>
    </lineage>
</organism>
<accession>A0A5K0W9E5</accession>
<dbReference type="OrthoDB" id="784396at2759"/>
<comment type="subcellular location">
    <subcellularLocation>
        <location evidence="1">Nucleus</location>
    </subcellularLocation>
</comment>
<evidence type="ECO:0000256" key="4">
    <source>
        <dbReference type="SAM" id="MobiDB-lite"/>
    </source>
</evidence>
<evidence type="ECO:0000256" key="2">
    <source>
        <dbReference type="ARBA" id="ARBA00022553"/>
    </source>
</evidence>
<feature type="compositionally biased region" description="Low complexity" evidence="4">
    <location>
        <begin position="88"/>
        <end position="109"/>
    </location>
</feature>
<dbReference type="InterPro" id="IPR008889">
    <property type="entry name" value="VQ"/>
</dbReference>
<sequence length="247" mass="25390">METLKSSLSAAPPPPPASALPLSPTSSSSNSSTNSNPTPPPSLPSIPKIPPKPSLILQETPPPTTFIQADPSSFKHVVQMLTGLPETAAAAAAARKQTSSASPSSSPSSTDQPPRGHLPSFKKTSSFRLYERRQKTLRKLKLSDPSFPLGATVGFSSPLSSPAASPVPLSPSTLLDLTALSLSPVTPLISDPFAAAAAAAAAEEKAIAAKGFYLHPSTPRGGESTEPPRLLPLFPVTSPRVSSPPPS</sequence>
<feature type="region of interest" description="Disordered" evidence="4">
    <location>
        <begin position="214"/>
        <end position="247"/>
    </location>
</feature>
<evidence type="ECO:0000256" key="1">
    <source>
        <dbReference type="ARBA" id="ARBA00004123"/>
    </source>
</evidence>
<feature type="region of interest" description="Disordered" evidence="4">
    <location>
        <begin position="88"/>
        <end position="127"/>
    </location>
</feature>
<dbReference type="Gramene" id="NC1G0181820.1">
    <property type="protein sequence ID" value="NC1G0181820.1:cds"/>
    <property type="gene ID" value="NC1G0181820"/>
</dbReference>
<evidence type="ECO:0000313" key="6">
    <source>
        <dbReference type="EMBL" id="VVV49718.1"/>
    </source>
</evidence>
<keyword evidence="2" id="KW-0597">Phosphoprotein</keyword>
<evidence type="ECO:0000256" key="3">
    <source>
        <dbReference type="ARBA" id="ARBA00023242"/>
    </source>
</evidence>
<reference evidence="6" key="1">
    <citation type="submission" date="2019-09" db="EMBL/GenBank/DDBJ databases">
        <authorList>
            <person name="Zhang L."/>
        </authorList>
    </citation>
    <scope>NUCLEOTIDE SEQUENCE</scope>
</reference>
<keyword evidence="3" id="KW-0539">Nucleus</keyword>
<dbReference type="GO" id="GO:0005634">
    <property type="term" value="C:nucleus"/>
    <property type="evidence" value="ECO:0007669"/>
    <property type="project" value="UniProtKB-SubCell"/>
</dbReference>
<proteinExistence type="predicted"/>
<feature type="compositionally biased region" description="Pro residues" evidence="4">
    <location>
        <begin position="37"/>
        <end position="53"/>
    </location>
</feature>
<dbReference type="PANTHER" id="PTHR33402:SF16">
    <property type="entry name" value="VQ MOTIF-CONTAINING PROTEIN 13-RELATED"/>
    <property type="match status" value="1"/>
</dbReference>
<dbReference type="InterPro" id="IPR039611">
    <property type="entry name" value="VQ_4/11/13/19/31/33"/>
</dbReference>
<feature type="compositionally biased region" description="Low complexity" evidence="4">
    <location>
        <begin position="19"/>
        <end position="36"/>
    </location>
</feature>
<dbReference type="EMBL" id="LR721774">
    <property type="protein sequence ID" value="VVV49718.1"/>
    <property type="molecule type" value="Genomic_DNA"/>
</dbReference>
<evidence type="ECO:0000259" key="5">
    <source>
        <dbReference type="Pfam" id="PF05678"/>
    </source>
</evidence>
<feature type="domain" description="VQ" evidence="5">
    <location>
        <begin position="61"/>
        <end position="87"/>
    </location>
</feature>
<dbReference type="AlphaFoldDB" id="A0A5K0W9E5"/>
<dbReference type="OMA" id="MENHSKA"/>
<name>A0A5K0W9E5_9MAGN</name>
<feature type="region of interest" description="Disordered" evidence="4">
    <location>
        <begin position="1"/>
        <end position="70"/>
    </location>
</feature>
<dbReference type="PANTHER" id="PTHR33402">
    <property type="entry name" value="VQ MOTIF-CONTAINING PROTEIN 11-LIKE"/>
    <property type="match status" value="1"/>
</dbReference>
<gene>
    <name evidence="6" type="ORF">NYM_LOCUS3091</name>
</gene>
<protein>
    <recommendedName>
        <fullName evidence="5">VQ domain-containing protein</fullName>
    </recommendedName>
</protein>
<feature type="compositionally biased region" description="Low complexity" evidence="4">
    <location>
        <begin position="1"/>
        <end position="10"/>
    </location>
</feature>